<evidence type="ECO:0000313" key="2">
    <source>
        <dbReference type="Proteomes" id="UP001243009"/>
    </source>
</evidence>
<sequence length="72" mass="7803">MRQKGSDAVAHIERLNAEIARLRGDLANAERVNQSQQGTIAALHCMERERQSAEALAASVAKLRFVFPAGTA</sequence>
<dbReference type="Proteomes" id="UP001243009">
    <property type="component" value="Unassembled WGS sequence"/>
</dbReference>
<dbReference type="RefSeq" id="WP_305107242.1">
    <property type="nucleotide sequence ID" value="NZ_JAUTWS010000046.1"/>
</dbReference>
<comment type="caution">
    <text evidence="1">The sequence shown here is derived from an EMBL/GenBank/DDBJ whole genome shotgun (WGS) entry which is preliminary data.</text>
</comment>
<keyword evidence="2" id="KW-1185">Reference proteome</keyword>
<reference evidence="1 2" key="1">
    <citation type="submission" date="2023-08" db="EMBL/GenBank/DDBJ databases">
        <title>The draft genome sequence of Paracraurococcus sp. LOR1-02.</title>
        <authorList>
            <person name="Kingkaew E."/>
            <person name="Tanasupawat S."/>
        </authorList>
    </citation>
    <scope>NUCLEOTIDE SEQUENCE [LARGE SCALE GENOMIC DNA]</scope>
    <source>
        <strain evidence="1 2">LOR1-02</strain>
    </source>
</reference>
<proteinExistence type="predicted"/>
<organism evidence="1 2">
    <name type="scientific">Paracraurococcus lichenis</name>
    <dbReference type="NCBI Taxonomy" id="3064888"/>
    <lineage>
        <taxon>Bacteria</taxon>
        <taxon>Pseudomonadati</taxon>
        <taxon>Pseudomonadota</taxon>
        <taxon>Alphaproteobacteria</taxon>
        <taxon>Acetobacterales</taxon>
        <taxon>Roseomonadaceae</taxon>
        <taxon>Paracraurococcus</taxon>
    </lineage>
</organism>
<gene>
    <name evidence="1" type="ORF">Q7A36_28855</name>
</gene>
<dbReference type="EMBL" id="JAUTWS010000046">
    <property type="protein sequence ID" value="MDO9712387.1"/>
    <property type="molecule type" value="Genomic_DNA"/>
</dbReference>
<name>A0ABT9E857_9PROT</name>
<accession>A0ABT9E857</accession>
<protein>
    <submittedName>
        <fullName evidence="1">Uncharacterized protein</fullName>
    </submittedName>
</protein>
<evidence type="ECO:0000313" key="1">
    <source>
        <dbReference type="EMBL" id="MDO9712387.1"/>
    </source>
</evidence>